<evidence type="ECO:0000313" key="5">
    <source>
        <dbReference type="Proteomes" id="UP001629246"/>
    </source>
</evidence>
<dbReference type="CDD" id="cd07103">
    <property type="entry name" value="ALDH_F5_SSADH_GabD"/>
    <property type="match status" value="1"/>
</dbReference>
<dbReference type="RefSeq" id="WP_408159546.1">
    <property type="nucleotide sequence ID" value="NZ_JAQQFM010000008.1"/>
</dbReference>
<dbReference type="Proteomes" id="UP001629246">
    <property type="component" value="Unassembled WGS sequence"/>
</dbReference>
<organism evidence="4 5">
    <name type="scientific">Herbaspirillum lusitanum</name>
    <dbReference type="NCBI Taxonomy" id="213312"/>
    <lineage>
        <taxon>Bacteria</taxon>
        <taxon>Pseudomonadati</taxon>
        <taxon>Pseudomonadota</taxon>
        <taxon>Betaproteobacteria</taxon>
        <taxon>Burkholderiales</taxon>
        <taxon>Oxalobacteraceae</taxon>
        <taxon>Herbaspirillum</taxon>
    </lineage>
</organism>
<dbReference type="InterPro" id="IPR016161">
    <property type="entry name" value="Ald_DH/histidinol_DH"/>
</dbReference>
<dbReference type="InterPro" id="IPR016163">
    <property type="entry name" value="Ald_DH_C"/>
</dbReference>
<dbReference type="Gene3D" id="3.40.605.10">
    <property type="entry name" value="Aldehyde Dehydrogenase, Chain A, domain 1"/>
    <property type="match status" value="1"/>
</dbReference>
<dbReference type="Gene3D" id="3.40.309.10">
    <property type="entry name" value="Aldehyde Dehydrogenase, Chain A, domain 2"/>
    <property type="match status" value="1"/>
</dbReference>
<dbReference type="Pfam" id="PF00171">
    <property type="entry name" value="Aldedh"/>
    <property type="match status" value="1"/>
</dbReference>
<protein>
    <submittedName>
        <fullName evidence="4">NAD-dependent succinate-semialdehyde dehydrogenase</fullName>
    </submittedName>
</protein>
<evidence type="ECO:0000256" key="2">
    <source>
        <dbReference type="ARBA" id="ARBA00023002"/>
    </source>
</evidence>
<keyword evidence="2" id="KW-0560">Oxidoreductase</keyword>
<dbReference type="InterPro" id="IPR015590">
    <property type="entry name" value="Aldehyde_DH_dom"/>
</dbReference>
<gene>
    <name evidence="4" type="ORF">PQR62_18845</name>
</gene>
<comment type="similarity">
    <text evidence="1">Belongs to the aldehyde dehydrogenase family.</text>
</comment>
<reference evidence="4 5" key="1">
    <citation type="journal article" date="2024" name="Chem. Sci.">
        <title>Discovery of megapolipeptins by genome mining of a Burkholderiales bacteria collection.</title>
        <authorList>
            <person name="Paulo B.S."/>
            <person name="Recchia M.J.J."/>
            <person name="Lee S."/>
            <person name="Fergusson C.H."/>
            <person name="Romanowski S.B."/>
            <person name="Hernandez A."/>
            <person name="Krull N."/>
            <person name="Liu D.Y."/>
            <person name="Cavanagh H."/>
            <person name="Bos A."/>
            <person name="Gray C.A."/>
            <person name="Murphy B.T."/>
            <person name="Linington R.G."/>
            <person name="Eustaquio A.S."/>
        </authorList>
    </citation>
    <scope>NUCLEOTIDE SEQUENCE [LARGE SCALE GENOMIC DNA]</scope>
    <source>
        <strain evidence="4 5">RL21-008-BIB-A</strain>
    </source>
</reference>
<evidence type="ECO:0000256" key="1">
    <source>
        <dbReference type="ARBA" id="ARBA00009986"/>
    </source>
</evidence>
<keyword evidence="5" id="KW-1185">Reference proteome</keyword>
<dbReference type="PANTHER" id="PTHR43353:SF5">
    <property type="entry name" value="SUCCINATE-SEMIALDEHYDE DEHYDROGENASE, MITOCHONDRIAL"/>
    <property type="match status" value="1"/>
</dbReference>
<dbReference type="InterPro" id="IPR050740">
    <property type="entry name" value="Aldehyde_DH_Superfamily"/>
</dbReference>
<accession>A0ABW9AD24</accession>
<feature type="domain" description="Aldehyde dehydrogenase" evidence="3">
    <location>
        <begin position="13"/>
        <end position="472"/>
    </location>
</feature>
<proteinExistence type="inferred from homology"/>
<dbReference type="PANTHER" id="PTHR43353">
    <property type="entry name" value="SUCCINATE-SEMIALDEHYDE DEHYDROGENASE, MITOCHONDRIAL"/>
    <property type="match status" value="1"/>
</dbReference>
<comment type="caution">
    <text evidence="4">The sequence shown here is derived from an EMBL/GenBank/DDBJ whole genome shotgun (WGS) entry which is preliminary data.</text>
</comment>
<evidence type="ECO:0000313" key="4">
    <source>
        <dbReference type="EMBL" id="MFL9926341.1"/>
    </source>
</evidence>
<evidence type="ECO:0000259" key="3">
    <source>
        <dbReference type="Pfam" id="PF00171"/>
    </source>
</evidence>
<dbReference type="SUPFAM" id="SSF53720">
    <property type="entry name" value="ALDH-like"/>
    <property type="match status" value="1"/>
</dbReference>
<sequence length="477" mass="51111">MYPNVSLFINGKWQAASSGRSIDVFDPATDEKVGTVAHADKNDLDAALAAADAGFKVWRKISAYERSKVMRKAAALLRERSEHIAPILTTEQGKPLAESHTEIQTAADIIEWFAEESRRTYGRLIPARVAGVRQVVEKEPIGPVAAFTPWNYPMGQAVRKVSAALAAGCSIVLKGPEETPGGSAELYRAFHDAGVPAGVINLVFGSPAEISEYLIPHPVIRKISFTGSTVVGKQLAALAALHMKPSTMELGGHAPVIVFDDADIEQASMLLARAKFRNAGQVCVSPTRFMVQDKVYDDFLSRFTAHARQVKVGPGLDKNSTMGAMANERRVRAVQAMVEDAARLGASIKAGGERIGTRGNFFEPTVLGEVPSSARAMNEEPFGPMALVSRFSGKDDAISEANRLPYGLAAYVYTRSPETADLMAASIESGMVSINHHGLALPETPFGGIKDSGHGSEGGTEAIEGYMVTKFVTRLNV</sequence>
<name>A0ABW9AD24_9BURK</name>
<dbReference type="EMBL" id="JAQQFM010000008">
    <property type="protein sequence ID" value="MFL9926341.1"/>
    <property type="molecule type" value="Genomic_DNA"/>
</dbReference>
<dbReference type="InterPro" id="IPR016162">
    <property type="entry name" value="Ald_DH_N"/>
</dbReference>